<reference evidence="8 9" key="1">
    <citation type="submission" date="2020-08" db="EMBL/GenBank/DDBJ databases">
        <authorList>
            <person name="Newling K."/>
            <person name="Davey J."/>
            <person name="Forrester S."/>
        </authorList>
    </citation>
    <scope>NUCLEOTIDE SEQUENCE [LARGE SCALE GENOMIC DNA]</scope>
    <source>
        <strain evidence="9">Crithidia deanei Carvalho (ATCC PRA-265)</strain>
    </source>
</reference>
<dbReference type="VEuPathDB" id="TriTrypDB:ADEAN_000114800"/>
<dbReference type="InterPro" id="IPR000225">
    <property type="entry name" value="Armadillo"/>
</dbReference>
<dbReference type="PROSITE" id="PS50176">
    <property type="entry name" value="ARM_REPEAT"/>
    <property type="match status" value="3"/>
</dbReference>
<sequence>MFNNQDKKKGAKQATSSGVGIDRRQRQLQQIRSKAHKEKLKLFRKDDEEEEGDQQGMDHTGSITDITQINKDTHPNHISVDLLPTCLELLQASRTEEEVLLAVTVVRKLLCVNMNPPNEQVARMGFPPLLVQLLAVPNEAIQLEAAWAITNLAAGDARYARVVVDAGAVPPLIQMLQSPSDGVRDQAGWALGNLSGDCTEYRDLILQGNGLIGLLSAAMYDGASLSSIRNCSWAVANMFRKKPAVPLEVAIPALSALAHLVYHTDTSVISDSAWSISYIGDGPAERVQAVINAGVMPRMVELLASPAHEIRMPAIRAVGNCAAGEEAQTQLVVNLGVLPHLGNLMADSKRTVRKEVCWTISNIIAGTAEQTEAAVNSGVMVPVVQQALSAPELDVRREACFCVSNLLATRIPSYMEYLLNMSLLPPLANCLRVGDTKILVVALECVEYCLEYGAAVAEATGSTNTVADALYECGAVDSLESLQSHNDVHVYDLALNIIEGYFATEEEMNFAGQQQMMQDFADPNNMNGGGGAFNF</sequence>
<dbReference type="AlphaFoldDB" id="A0A7G2C2E5"/>
<evidence type="ECO:0000256" key="3">
    <source>
        <dbReference type="ARBA" id="ARBA00022737"/>
    </source>
</evidence>
<dbReference type="PANTHER" id="PTHR23316">
    <property type="entry name" value="IMPORTIN ALPHA"/>
    <property type="match status" value="1"/>
</dbReference>
<feature type="repeat" description="ARM" evidence="6">
    <location>
        <begin position="294"/>
        <end position="336"/>
    </location>
</feature>
<organism evidence="8 9">
    <name type="scientific">Angomonas deanei</name>
    <dbReference type="NCBI Taxonomy" id="59799"/>
    <lineage>
        <taxon>Eukaryota</taxon>
        <taxon>Discoba</taxon>
        <taxon>Euglenozoa</taxon>
        <taxon>Kinetoplastea</taxon>
        <taxon>Metakinetoplastina</taxon>
        <taxon>Trypanosomatida</taxon>
        <taxon>Trypanosomatidae</taxon>
        <taxon>Strigomonadinae</taxon>
        <taxon>Angomonas</taxon>
    </lineage>
</organism>
<evidence type="ECO:0000313" key="9">
    <source>
        <dbReference type="Proteomes" id="UP000515908"/>
    </source>
</evidence>
<dbReference type="GO" id="GO:0006606">
    <property type="term" value="P:protein import into nucleus"/>
    <property type="evidence" value="ECO:0007669"/>
    <property type="project" value="InterPro"/>
</dbReference>
<dbReference type="GO" id="GO:0005737">
    <property type="term" value="C:cytoplasm"/>
    <property type="evidence" value="ECO:0007669"/>
    <property type="project" value="InterPro"/>
</dbReference>
<comment type="similarity">
    <text evidence="1 5">Belongs to the importin alpha family.</text>
</comment>
<dbReference type="Pfam" id="PF00514">
    <property type="entry name" value="Arm"/>
    <property type="match status" value="4"/>
</dbReference>
<dbReference type="Pfam" id="PF16186">
    <property type="entry name" value="Arm_3"/>
    <property type="match status" value="1"/>
</dbReference>
<protein>
    <recommendedName>
        <fullName evidence="5">Importin subunit alpha</fullName>
    </recommendedName>
</protein>
<evidence type="ECO:0000256" key="2">
    <source>
        <dbReference type="ARBA" id="ARBA00022448"/>
    </source>
</evidence>
<dbReference type="SMART" id="SM00185">
    <property type="entry name" value="ARM"/>
    <property type="match status" value="7"/>
</dbReference>
<dbReference type="EMBL" id="LR877146">
    <property type="protein sequence ID" value="CAD2213705.1"/>
    <property type="molecule type" value="Genomic_DNA"/>
</dbReference>
<feature type="repeat" description="ARM" evidence="6">
    <location>
        <begin position="167"/>
        <end position="195"/>
    </location>
</feature>
<feature type="repeat" description="ARM" evidence="6">
    <location>
        <begin position="125"/>
        <end position="167"/>
    </location>
</feature>
<evidence type="ECO:0000256" key="4">
    <source>
        <dbReference type="ARBA" id="ARBA00022927"/>
    </source>
</evidence>
<keyword evidence="9" id="KW-1185">Reference proteome</keyword>
<dbReference type="InterPro" id="IPR032413">
    <property type="entry name" value="Arm_3"/>
</dbReference>
<dbReference type="InterPro" id="IPR024931">
    <property type="entry name" value="Importin_alpha"/>
</dbReference>
<dbReference type="InterPro" id="IPR011989">
    <property type="entry name" value="ARM-like"/>
</dbReference>
<evidence type="ECO:0000256" key="7">
    <source>
        <dbReference type="SAM" id="MobiDB-lite"/>
    </source>
</evidence>
<dbReference type="Gene3D" id="1.25.10.10">
    <property type="entry name" value="Leucine-rich Repeat Variant"/>
    <property type="match status" value="1"/>
</dbReference>
<dbReference type="InterPro" id="IPR016024">
    <property type="entry name" value="ARM-type_fold"/>
</dbReference>
<evidence type="ECO:0000256" key="6">
    <source>
        <dbReference type="PROSITE-ProRule" id="PRU00259"/>
    </source>
</evidence>
<dbReference type="GO" id="GO:0061608">
    <property type="term" value="F:nuclear import signal receptor activity"/>
    <property type="evidence" value="ECO:0007669"/>
    <property type="project" value="InterPro"/>
</dbReference>
<dbReference type="SUPFAM" id="SSF48371">
    <property type="entry name" value="ARM repeat"/>
    <property type="match status" value="1"/>
</dbReference>
<evidence type="ECO:0000256" key="5">
    <source>
        <dbReference type="PIRNR" id="PIRNR005673"/>
    </source>
</evidence>
<accession>A0A7G2C2E5</accession>
<name>A0A7G2C2E5_9TRYP</name>
<evidence type="ECO:0000313" key="8">
    <source>
        <dbReference type="EMBL" id="CAD2213705.1"/>
    </source>
</evidence>
<feature type="region of interest" description="Disordered" evidence="7">
    <location>
        <begin position="1"/>
        <end position="61"/>
    </location>
</feature>
<keyword evidence="4 5" id="KW-0653">Protein transport</keyword>
<keyword evidence="2 5" id="KW-0813">Transport</keyword>
<keyword evidence="3" id="KW-0677">Repeat</keyword>
<dbReference type="Proteomes" id="UP000515908">
    <property type="component" value="Chromosome 02"/>
</dbReference>
<evidence type="ECO:0000256" key="1">
    <source>
        <dbReference type="ARBA" id="ARBA00010394"/>
    </source>
</evidence>
<dbReference type="PIRSF" id="PIRSF005673">
    <property type="entry name" value="Importin_alpha"/>
    <property type="match status" value="1"/>
</dbReference>
<proteinExistence type="inferred from homology"/>
<gene>
    <name evidence="8" type="ORF">ADEAN_000114800</name>
</gene>